<evidence type="ECO:0000256" key="6">
    <source>
        <dbReference type="ARBA" id="ARBA00023136"/>
    </source>
</evidence>
<dbReference type="InterPro" id="IPR036942">
    <property type="entry name" value="Beta-barrel_TonB_sf"/>
</dbReference>
<name>A0ABR7DSA4_9BACT</name>
<feature type="domain" description="TonB-dependent receptor-like beta-barrel" evidence="11">
    <location>
        <begin position="501"/>
        <end position="1061"/>
    </location>
</feature>
<feature type="signal peptide" evidence="10">
    <location>
        <begin position="1"/>
        <end position="27"/>
    </location>
</feature>
<dbReference type="Pfam" id="PF07715">
    <property type="entry name" value="Plug"/>
    <property type="match status" value="1"/>
</dbReference>
<gene>
    <name evidence="13" type="ORF">H8S65_16345</name>
</gene>
<dbReference type="InterPro" id="IPR008969">
    <property type="entry name" value="CarboxyPept-like_regulatory"/>
</dbReference>
<dbReference type="InterPro" id="IPR023997">
    <property type="entry name" value="TonB-dep_OMP_SusC/RagA_CS"/>
</dbReference>
<keyword evidence="7 8" id="KW-0998">Cell outer membrane</keyword>
<evidence type="ECO:0000256" key="9">
    <source>
        <dbReference type="RuleBase" id="RU003357"/>
    </source>
</evidence>
<evidence type="ECO:0000256" key="4">
    <source>
        <dbReference type="ARBA" id="ARBA00022692"/>
    </source>
</evidence>
<protein>
    <submittedName>
        <fullName evidence="13">TonB-dependent receptor</fullName>
    </submittedName>
</protein>
<evidence type="ECO:0000256" key="7">
    <source>
        <dbReference type="ARBA" id="ARBA00023237"/>
    </source>
</evidence>
<evidence type="ECO:0000256" key="5">
    <source>
        <dbReference type="ARBA" id="ARBA00023077"/>
    </source>
</evidence>
<keyword evidence="5 9" id="KW-0798">TonB box</keyword>
<dbReference type="InterPro" id="IPR037066">
    <property type="entry name" value="Plug_dom_sf"/>
</dbReference>
<proteinExistence type="inferred from homology"/>
<evidence type="ECO:0000256" key="1">
    <source>
        <dbReference type="ARBA" id="ARBA00004571"/>
    </source>
</evidence>
<dbReference type="InterPro" id="IPR000531">
    <property type="entry name" value="Beta-barrel_TonB"/>
</dbReference>
<keyword evidence="14" id="KW-1185">Reference proteome</keyword>
<dbReference type="Pfam" id="PF00593">
    <property type="entry name" value="TonB_dep_Rec_b-barrel"/>
    <property type="match status" value="1"/>
</dbReference>
<comment type="similarity">
    <text evidence="8 9">Belongs to the TonB-dependent receptor family.</text>
</comment>
<dbReference type="Gene3D" id="2.40.170.20">
    <property type="entry name" value="TonB-dependent receptor, beta-barrel domain"/>
    <property type="match status" value="1"/>
</dbReference>
<reference evidence="13 14" key="1">
    <citation type="submission" date="2020-08" db="EMBL/GenBank/DDBJ databases">
        <title>Genome public.</title>
        <authorList>
            <person name="Liu C."/>
            <person name="Sun Q."/>
        </authorList>
    </citation>
    <scope>NUCLEOTIDE SEQUENCE [LARGE SCALE GENOMIC DNA]</scope>
    <source>
        <strain evidence="13 14">NSJ-79</strain>
    </source>
</reference>
<keyword evidence="4 8" id="KW-0812">Transmembrane</keyword>
<feature type="chain" id="PRO_5046742428" evidence="10">
    <location>
        <begin position="28"/>
        <end position="1108"/>
    </location>
</feature>
<dbReference type="EMBL" id="JACOOJ010000035">
    <property type="protein sequence ID" value="MBC5634315.1"/>
    <property type="molecule type" value="Genomic_DNA"/>
</dbReference>
<dbReference type="NCBIfam" id="TIGR04056">
    <property type="entry name" value="OMP_RagA_SusC"/>
    <property type="match status" value="1"/>
</dbReference>
<organism evidence="13 14">
    <name type="scientific">Parabacteroides hominis</name>
    <dbReference type="NCBI Taxonomy" id="2763057"/>
    <lineage>
        <taxon>Bacteria</taxon>
        <taxon>Pseudomonadati</taxon>
        <taxon>Bacteroidota</taxon>
        <taxon>Bacteroidia</taxon>
        <taxon>Bacteroidales</taxon>
        <taxon>Tannerellaceae</taxon>
        <taxon>Parabacteroides</taxon>
    </lineage>
</organism>
<evidence type="ECO:0000313" key="14">
    <source>
        <dbReference type="Proteomes" id="UP000651475"/>
    </source>
</evidence>
<keyword evidence="2 8" id="KW-0813">Transport</keyword>
<evidence type="ECO:0000256" key="2">
    <source>
        <dbReference type="ARBA" id="ARBA00022448"/>
    </source>
</evidence>
<dbReference type="InterPro" id="IPR039426">
    <property type="entry name" value="TonB-dep_rcpt-like"/>
</dbReference>
<dbReference type="SUPFAM" id="SSF56935">
    <property type="entry name" value="Porins"/>
    <property type="match status" value="1"/>
</dbReference>
<feature type="domain" description="TonB-dependent receptor plug" evidence="12">
    <location>
        <begin position="210"/>
        <end position="316"/>
    </location>
</feature>
<dbReference type="InterPro" id="IPR023996">
    <property type="entry name" value="TonB-dep_OMP_SusC/RagA"/>
</dbReference>
<dbReference type="PROSITE" id="PS52016">
    <property type="entry name" value="TONB_DEPENDENT_REC_3"/>
    <property type="match status" value="1"/>
</dbReference>
<evidence type="ECO:0000259" key="11">
    <source>
        <dbReference type="Pfam" id="PF00593"/>
    </source>
</evidence>
<evidence type="ECO:0000256" key="8">
    <source>
        <dbReference type="PROSITE-ProRule" id="PRU01360"/>
    </source>
</evidence>
<dbReference type="InterPro" id="IPR012910">
    <property type="entry name" value="Plug_dom"/>
</dbReference>
<evidence type="ECO:0000313" key="13">
    <source>
        <dbReference type="EMBL" id="MBC5634315.1"/>
    </source>
</evidence>
<dbReference type="Proteomes" id="UP000651475">
    <property type="component" value="Unassembled WGS sequence"/>
</dbReference>
<dbReference type="Gene3D" id="2.170.130.10">
    <property type="entry name" value="TonB-dependent receptor, plug domain"/>
    <property type="match status" value="1"/>
</dbReference>
<keyword evidence="6 8" id="KW-0472">Membrane</keyword>
<keyword evidence="10" id="KW-0732">Signal</keyword>
<keyword evidence="13" id="KW-0675">Receptor</keyword>
<comment type="subcellular location">
    <subcellularLocation>
        <location evidence="1 8">Cell outer membrane</location>
        <topology evidence="1 8">Multi-pass membrane protein</topology>
    </subcellularLocation>
</comment>
<dbReference type="Gene3D" id="2.60.40.1120">
    <property type="entry name" value="Carboxypeptidase-like, regulatory domain"/>
    <property type="match status" value="1"/>
</dbReference>
<evidence type="ECO:0000259" key="12">
    <source>
        <dbReference type="Pfam" id="PF07715"/>
    </source>
</evidence>
<evidence type="ECO:0000256" key="3">
    <source>
        <dbReference type="ARBA" id="ARBA00022452"/>
    </source>
</evidence>
<comment type="caution">
    <text evidence="13">The sequence shown here is derived from an EMBL/GenBank/DDBJ whole genome shotgun (WGS) entry which is preliminary data.</text>
</comment>
<dbReference type="NCBIfam" id="TIGR04057">
    <property type="entry name" value="SusC_RagA_signa"/>
    <property type="match status" value="1"/>
</dbReference>
<accession>A0ABR7DSA4</accession>
<sequence length="1108" mass="123044">MKKEPKFLNVMRISAFLLFLCVFSSFAAKTSSQNARVNISGKNLTIGEFIDQVEKQTDYLFVYSKNEVNTNDAVSVKSGNKTVAQYLSEAFGDSNVKYAFENDYIVLTKNANPVVAQEGKTISGVVNDEFGPVAGANVIIKGTTNGTMTDMDGNFTITNVPEGAILQVSFIGYLTKELPVGNQTTFTVMLTEDSQALEEVVVVGYGVQRKSDVTGSISVTKADEMLKQQSFSALDGLKGKASGVNIFSNSGQPGGSSRVMIRGIGTINSSSDPLYVVDGVVMEDFKYLNPNDIERIEVLKDASSAAIYGARGANGVIMVTTKRGKDGEGVSVSYSGSVSMGKVAKYMDVLDANEFMQAMNIAYENGRLYDGQDYVFNPSDPNLFNADGTPKYNTDWQREATRTAWSHNHQLSIQQGGKKSSVGAFLNYTDQQGVMLNTYMKRLNAKVAYDADPLSWLSTSVNVLVNHTWANEAQEEGGNQDARRTMIEFPSIFPIYMPDGSYANSNSTSDFSLEAMSNPVQTLLTQQRNRYKTQVFGNAALTFHLAKGLDLKTQFGVDAHINRDRDYTPSTLLNLGYDQQGEARLYDKDILYWQEETYLTYMNNWGKHRLNAMAGLSWQQRTVRDNETKVQGFADDFFGFDNIGAGSNPQAPTSSYAQWAMNSYFLRGSYTYNDRYMATVTARIDGSSKFGKNNKYAFFPSVGLGWLISNEDFMKDISFIDQLKLHTSFGVTGNSEIGTYKSLATVASGTTLLNSVRVNNSYISRLANPDLKWEKTNQFDIGFNLNLFRNRLNFDVSYYYKLTTDLLLDRPVPHSTGFDSVIDNIGEVSNQGLDLMVNTVNIDNPDFTWSTTLNMNYNKNKIEKLGENNEDILPGPDWVSGSQTILRVGESLSSFWGYERLGIYGVDEAEEAAAAGSAVGKAKRSKDKKVLGKGIPDWTGSFINTFRYKNFDLTLDLQFVMGVDVLQQFMHSTEDRFGLTSGLSSILYDAWSPENPNTFVQAIRNASSPNNAKQSTELDSHWVCNGSYLRANLIQLGYTFDSKVLKALRLGSLRAYFNVNNAFLIHSKDFKGYDPEGTSQGSNQWGQNMFFFQYPKPRTFTLGANLTF</sequence>
<dbReference type="SUPFAM" id="SSF49464">
    <property type="entry name" value="Carboxypeptidase regulatory domain-like"/>
    <property type="match status" value="1"/>
</dbReference>
<evidence type="ECO:0000256" key="10">
    <source>
        <dbReference type="SAM" id="SignalP"/>
    </source>
</evidence>
<dbReference type="Pfam" id="PF13715">
    <property type="entry name" value="CarbopepD_reg_2"/>
    <property type="match status" value="1"/>
</dbReference>
<keyword evidence="3 8" id="KW-1134">Transmembrane beta strand</keyword>